<evidence type="ECO:0000313" key="2">
    <source>
        <dbReference type="Proteomes" id="UP000366945"/>
    </source>
</evidence>
<dbReference type="GO" id="GO:0003677">
    <property type="term" value="F:DNA binding"/>
    <property type="evidence" value="ECO:0007669"/>
    <property type="project" value="UniProtKB-KW"/>
</dbReference>
<dbReference type="Proteomes" id="UP000366945">
    <property type="component" value="Unassembled WGS sequence"/>
</dbReference>
<dbReference type="OrthoDB" id="9019599at2"/>
<evidence type="ECO:0000313" key="1">
    <source>
        <dbReference type="EMBL" id="VVD94002.1"/>
    </source>
</evidence>
<dbReference type="InterPro" id="IPR041164">
    <property type="entry name" value="LDcluster4"/>
</dbReference>
<proteinExistence type="predicted"/>
<accession>A0A5E4U3E7</accession>
<protein>
    <submittedName>
        <fullName evidence="1">DNA-binding protein</fullName>
    </submittedName>
</protein>
<sequence length="182" mass="19106">MGSGKQPWTELAVPLGHALAVAGYHLLTGGGQGVMWSVSEAFCAVPQRVGRSIGVVPTQAIEGNDNEAPIAENGHAVVGKGYRPLPGYPNPFVEIAIVSPLPRHLPDAPPGTLSRNSINVLSSDVIVALPGSHGTRDEVRLAVQYGKPVILFGESEHFADLPATLTRTTSLDAVMAFIRTAQ</sequence>
<dbReference type="Gene3D" id="3.40.50.450">
    <property type="match status" value="1"/>
</dbReference>
<name>A0A5E4U3E7_9BURK</name>
<dbReference type="SUPFAM" id="SSF102405">
    <property type="entry name" value="MCP/YpsA-like"/>
    <property type="match status" value="1"/>
</dbReference>
<keyword evidence="1" id="KW-0238">DNA-binding</keyword>
<dbReference type="EMBL" id="CABPSK010000001">
    <property type="protein sequence ID" value="VVD94002.1"/>
    <property type="molecule type" value="Genomic_DNA"/>
</dbReference>
<keyword evidence="2" id="KW-1185">Reference proteome</keyword>
<reference evidence="1 2" key="1">
    <citation type="submission" date="2019-08" db="EMBL/GenBank/DDBJ databases">
        <authorList>
            <person name="Peeters C."/>
        </authorList>
    </citation>
    <scope>NUCLEOTIDE SEQUENCE [LARGE SCALE GENOMIC DNA]</scope>
    <source>
        <strain evidence="1 2">LMG 31114</strain>
    </source>
</reference>
<gene>
    <name evidence="1" type="ORF">PPN31114_01811</name>
</gene>
<organism evidence="1 2">
    <name type="scientific">Pandoraea pneumonica</name>
    <dbReference type="NCBI Taxonomy" id="2508299"/>
    <lineage>
        <taxon>Bacteria</taxon>
        <taxon>Pseudomonadati</taxon>
        <taxon>Pseudomonadota</taxon>
        <taxon>Betaproteobacteria</taxon>
        <taxon>Burkholderiales</taxon>
        <taxon>Burkholderiaceae</taxon>
        <taxon>Pandoraea</taxon>
    </lineage>
</organism>
<dbReference type="AlphaFoldDB" id="A0A5E4U3E7"/>
<dbReference type="Pfam" id="PF18306">
    <property type="entry name" value="LDcluster4"/>
    <property type="match status" value="1"/>
</dbReference>